<evidence type="ECO:0000256" key="1">
    <source>
        <dbReference type="SAM" id="Coils"/>
    </source>
</evidence>
<proteinExistence type="predicted"/>
<organism evidence="3">
    <name type="scientific">Clostridium butyricum</name>
    <dbReference type="NCBI Taxonomy" id="1492"/>
    <lineage>
        <taxon>Bacteria</taxon>
        <taxon>Bacillati</taxon>
        <taxon>Bacillota</taxon>
        <taxon>Clostridia</taxon>
        <taxon>Eubacteriales</taxon>
        <taxon>Clostridiaceae</taxon>
        <taxon>Clostridium</taxon>
    </lineage>
</organism>
<dbReference type="EMBL" id="CACRTU010000008">
    <property type="protein sequence ID" value="VYT73701.1"/>
    <property type="molecule type" value="Genomic_DNA"/>
</dbReference>
<dbReference type="InterPro" id="IPR027417">
    <property type="entry name" value="P-loop_NTPase"/>
</dbReference>
<sequence>MILEELIVYSRSNCKILKRYPFNTVGVNIIFGIKKEKEEESNRVGKTSFVESIRYLLGSRIPDIFKKKSKILEEDITLILTVSNNSEKIYLARVIRDENIGYINRTGELNFDIHDWEQYKDKQYKDEIEKIFMSGNKIVNPPTFAALREYLIRDEKKGFNDIALSRKAINQYKILAYLFGLDGSAENEISKLKEKEKTLNDRIKFIDSIVSDIATLRVKEKKLTDELKELTDISQKIEVTKNIEISRKDYKKLKKNYNEINEKILKLESIKEQYKVNIENLKVTVSKVKELDDVKEFYNQVLKYFPDDLAKNYDDSLEFYQFMLSSRGRYFNERIDKVSDMISSLEEKKEKIKNEIDKQVDTLQSTTVVGDINNILQMISDKNKELSDVTTQIEQYDSKDQIINEIDELQQEIITKTNMNREVFQSYKDIVTNAQIRFNQIVEETYNESGSLLIEFNSKTGKKDTTGRIKFTCNIKDDQSHGRAYMKINMFDLTWLLQRVEYNYPIQFLIHDGSYVKPDNNKAKYKLLSFIDSYLKDVGRGQYFLTMNIGELEEEDIKNIEDKNFIVAKLDNEKTEDRFMGIKYE</sequence>
<dbReference type="InterPro" id="IPR018760">
    <property type="entry name" value="DUF2326"/>
</dbReference>
<reference evidence="3" key="1">
    <citation type="submission" date="2019-11" db="EMBL/GenBank/DDBJ databases">
        <authorList>
            <person name="Feng L."/>
        </authorList>
    </citation>
    <scope>NUCLEOTIDE SEQUENCE</scope>
    <source>
        <strain evidence="3">CButyricumLFYP62</strain>
    </source>
</reference>
<keyword evidence="1" id="KW-0175">Coiled coil</keyword>
<dbReference type="Pfam" id="PF10088">
    <property type="entry name" value="DUF2326"/>
    <property type="match status" value="1"/>
</dbReference>
<dbReference type="AlphaFoldDB" id="A0A6N2Z3L6"/>
<protein>
    <submittedName>
        <fullName evidence="3">Chromosome segregation protein</fullName>
    </submittedName>
</protein>
<dbReference type="Gene3D" id="3.40.50.300">
    <property type="entry name" value="P-loop containing nucleotide triphosphate hydrolases"/>
    <property type="match status" value="1"/>
</dbReference>
<feature type="coiled-coil region" evidence="1">
    <location>
        <begin position="335"/>
        <end position="419"/>
    </location>
</feature>
<evidence type="ECO:0000259" key="2">
    <source>
        <dbReference type="Pfam" id="PF10088"/>
    </source>
</evidence>
<evidence type="ECO:0000313" key="3">
    <source>
        <dbReference type="EMBL" id="VYT73701.1"/>
    </source>
</evidence>
<dbReference type="RefSeq" id="WP_003429909.1">
    <property type="nucleotide sequence ID" value="NZ_CACRTU010000008.1"/>
</dbReference>
<feature type="domain" description="DUF2326" evidence="2">
    <location>
        <begin position="441"/>
        <end position="583"/>
    </location>
</feature>
<gene>
    <name evidence="3" type="ORF">CBLFYP62_00610</name>
</gene>
<accession>A0A6N2Z3L6</accession>
<name>A0A6N2Z3L6_CLOBU</name>
<feature type="coiled-coil region" evidence="1">
    <location>
        <begin position="213"/>
        <end position="291"/>
    </location>
</feature>